<dbReference type="InterPro" id="IPR038610">
    <property type="entry name" value="FliK-like_C_sf"/>
</dbReference>
<dbReference type="Gene3D" id="3.30.750.140">
    <property type="match status" value="1"/>
</dbReference>
<dbReference type="AlphaFoldDB" id="A0A7S6ZT76"/>
<feature type="domain" description="Flagellar hook-length control protein-like C-terminal" evidence="2">
    <location>
        <begin position="250"/>
        <end position="330"/>
    </location>
</feature>
<feature type="region of interest" description="Disordered" evidence="1">
    <location>
        <begin position="1"/>
        <end position="125"/>
    </location>
</feature>
<evidence type="ECO:0000256" key="1">
    <source>
        <dbReference type="SAM" id="MobiDB-lite"/>
    </source>
</evidence>
<organism evidence="3 4">
    <name type="scientific">Novilysobacter ciconiae</name>
    <dbReference type="NCBI Taxonomy" id="2781022"/>
    <lineage>
        <taxon>Bacteria</taxon>
        <taxon>Pseudomonadati</taxon>
        <taxon>Pseudomonadota</taxon>
        <taxon>Gammaproteobacteria</taxon>
        <taxon>Lysobacterales</taxon>
        <taxon>Lysobacteraceae</taxon>
        <taxon>Novilysobacter</taxon>
    </lineage>
</organism>
<feature type="compositionally biased region" description="Gly residues" evidence="1">
    <location>
        <begin position="1"/>
        <end position="13"/>
    </location>
</feature>
<keyword evidence="4" id="KW-1185">Reference proteome</keyword>
<evidence type="ECO:0000313" key="3">
    <source>
        <dbReference type="EMBL" id="QOW20114.1"/>
    </source>
</evidence>
<dbReference type="EMBL" id="CP063656">
    <property type="protein sequence ID" value="QOW20114.1"/>
    <property type="molecule type" value="Genomic_DNA"/>
</dbReference>
<dbReference type="PANTHER" id="PTHR37533:SF2">
    <property type="entry name" value="FLAGELLAR HOOK-LENGTH CONTROL PROTEIN"/>
    <property type="match status" value="1"/>
</dbReference>
<keyword evidence="3" id="KW-0969">Cilium</keyword>
<evidence type="ECO:0000259" key="2">
    <source>
        <dbReference type="Pfam" id="PF02120"/>
    </source>
</evidence>
<dbReference type="KEGG" id="lcic:INQ41_03480"/>
<evidence type="ECO:0000313" key="4">
    <source>
        <dbReference type="Proteomes" id="UP000594059"/>
    </source>
</evidence>
<keyword evidence="3" id="KW-0282">Flagellum</keyword>
<feature type="compositionally biased region" description="Low complexity" evidence="1">
    <location>
        <begin position="41"/>
        <end position="58"/>
    </location>
</feature>
<name>A0A7S6ZT76_9GAMM</name>
<protein>
    <submittedName>
        <fullName evidence="3">Flagellar hook-length control protein FliK</fullName>
    </submittedName>
</protein>
<gene>
    <name evidence="3" type="ORF">INQ41_03480</name>
</gene>
<dbReference type="Proteomes" id="UP000594059">
    <property type="component" value="Chromosome"/>
</dbReference>
<feature type="compositionally biased region" description="Acidic residues" evidence="1">
    <location>
        <begin position="75"/>
        <end position="86"/>
    </location>
</feature>
<dbReference type="PANTHER" id="PTHR37533">
    <property type="entry name" value="FLAGELLAR HOOK-LENGTH CONTROL PROTEIN"/>
    <property type="match status" value="1"/>
</dbReference>
<dbReference type="InterPro" id="IPR052563">
    <property type="entry name" value="FliK"/>
</dbReference>
<dbReference type="RefSeq" id="WP_193986246.1">
    <property type="nucleotide sequence ID" value="NZ_CP063656.1"/>
</dbReference>
<accession>A0A7S6ZT76</accession>
<dbReference type="Pfam" id="PF02120">
    <property type="entry name" value="Flg_hook"/>
    <property type="match status" value="1"/>
</dbReference>
<proteinExistence type="predicted"/>
<reference evidence="3 4" key="1">
    <citation type="submission" date="2020-10" db="EMBL/GenBank/DDBJ databases">
        <title>complete genome sequencing of Lysobacter sp. H21R20.</title>
        <authorList>
            <person name="Bae J.-W."/>
            <person name="Lee S.-Y."/>
        </authorList>
    </citation>
    <scope>NUCLEOTIDE SEQUENCE [LARGE SCALE GENOMIC DNA]</scope>
    <source>
        <strain evidence="3 4">H21R20</strain>
    </source>
</reference>
<keyword evidence="3" id="KW-0966">Cell projection</keyword>
<dbReference type="InterPro" id="IPR021136">
    <property type="entry name" value="Flagellar_hook_control-like_C"/>
</dbReference>
<sequence length="371" mass="35952">MMAGGVGGGGPAGGAPVRPATPEANASQQLPPGDDPQGTFAGLLAGSGSTSATAQSAATGGGGDSSSKPGSRDDDPTDEDLAEDLPEQILNLLGGNAWPPVPPPAGGDADDGDGAGDLLSTAGNLDATQTGNRAAATLLGAGAPGPAPLGNGAFASPAIAAGALPVPTIGTVDGADAAGDISTSAGAAMPLAAAAGSSESETVDPVEFVLPGQASVITGPGQKATTPLPGAPIPMPTDPDAGFDDGFGARIGWMAEQRLGHAQLRISPDHLGPIDVRLQLDGTRVTAEFASASAEVRQALEASVGRLRDLLDQHGLQLAQADVGGGQGGNSGRSSAAAADDLGTDAIDGMPVRGATTAPIPLRRGLLDEYA</sequence>
<dbReference type="CDD" id="cd17470">
    <property type="entry name" value="T3SS_Flik_C"/>
    <property type="match status" value="1"/>
</dbReference>